<dbReference type="Proteomes" id="UP001283361">
    <property type="component" value="Unassembled WGS sequence"/>
</dbReference>
<dbReference type="Gene3D" id="2.10.25.10">
    <property type="entry name" value="Laminin"/>
    <property type="match status" value="1"/>
</dbReference>
<evidence type="ECO:0000313" key="4">
    <source>
        <dbReference type="Proteomes" id="UP001283361"/>
    </source>
</evidence>
<gene>
    <name evidence="3" type="ORF">RRG08_059986</name>
</gene>
<evidence type="ECO:0000256" key="1">
    <source>
        <dbReference type="SAM" id="MobiDB-lite"/>
    </source>
</evidence>
<protein>
    <recommendedName>
        <fullName evidence="2">TIL domain-containing protein</fullName>
    </recommendedName>
</protein>
<dbReference type="CDD" id="cd19941">
    <property type="entry name" value="TIL"/>
    <property type="match status" value="1"/>
</dbReference>
<feature type="domain" description="TIL" evidence="2">
    <location>
        <begin position="12"/>
        <end position="61"/>
    </location>
</feature>
<dbReference type="InterPro" id="IPR036084">
    <property type="entry name" value="Ser_inhib-like_sf"/>
</dbReference>
<reference evidence="3" key="1">
    <citation type="journal article" date="2023" name="G3 (Bethesda)">
        <title>A reference genome for the long-term kleptoplast-retaining sea slug Elysia crispata morphotype clarki.</title>
        <authorList>
            <person name="Eastman K.E."/>
            <person name="Pendleton A.L."/>
            <person name="Shaikh M.A."/>
            <person name="Suttiyut T."/>
            <person name="Ogas R."/>
            <person name="Tomko P."/>
            <person name="Gavelis G."/>
            <person name="Widhalm J.R."/>
            <person name="Wisecaver J.H."/>
        </authorList>
    </citation>
    <scope>NUCLEOTIDE SEQUENCE</scope>
    <source>
        <strain evidence="3">ECLA1</strain>
    </source>
</reference>
<sequence>MCVVSRRGAAECPANSHPTHRMTRCEPSCANPNPKGKCTRDTQIGCVCNEGFLLSDDKCTSSTVRLL</sequence>
<feature type="region of interest" description="Disordered" evidence="1">
    <location>
        <begin position="1"/>
        <end position="20"/>
    </location>
</feature>
<dbReference type="AlphaFoldDB" id="A0AAE1AKP3"/>
<dbReference type="EMBL" id="JAWDGP010001649">
    <property type="protein sequence ID" value="KAK3789609.1"/>
    <property type="molecule type" value="Genomic_DNA"/>
</dbReference>
<accession>A0AAE1AKP3</accession>
<name>A0AAE1AKP3_9GAST</name>
<evidence type="ECO:0000313" key="3">
    <source>
        <dbReference type="EMBL" id="KAK3789609.1"/>
    </source>
</evidence>
<dbReference type="Pfam" id="PF01826">
    <property type="entry name" value="TIL"/>
    <property type="match status" value="1"/>
</dbReference>
<dbReference type="SUPFAM" id="SSF57567">
    <property type="entry name" value="Serine protease inhibitors"/>
    <property type="match status" value="1"/>
</dbReference>
<organism evidence="3 4">
    <name type="scientific">Elysia crispata</name>
    <name type="common">lettuce slug</name>
    <dbReference type="NCBI Taxonomy" id="231223"/>
    <lineage>
        <taxon>Eukaryota</taxon>
        <taxon>Metazoa</taxon>
        <taxon>Spiralia</taxon>
        <taxon>Lophotrochozoa</taxon>
        <taxon>Mollusca</taxon>
        <taxon>Gastropoda</taxon>
        <taxon>Heterobranchia</taxon>
        <taxon>Euthyneura</taxon>
        <taxon>Panpulmonata</taxon>
        <taxon>Sacoglossa</taxon>
        <taxon>Placobranchoidea</taxon>
        <taxon>Plakobranchidae</taxon>
        <taxon>Elysia</taxon>
    </lineage>
</organism>
<dbReference type="InterPro" id="IPR002919">
    <property type="entry name" value="TIL_dom"/>
</dbReference>
<evidence type="ECO:0000259" key="2">
    <source>
        <dbReference type="Pfam" id="PF01826"/>
    </source>
</evidence>
<keyword evidence="4" id="KW-1185">Reference proteome</keyword>
<proteinExistence type="predicted"/>
<comment type="caution">
    <text evidence="3">The sequence shown here is derived from an EMBL/GenBank/DDBJ whole genome shotgun (WGS) entry which is preliminary data.</text>
</comment>